<dbReference type="RefSeq" id="YP_002517380.1">
    <property type="nucleotide sequence ID" value="NC_011916.1"/>
</dbReference>
<evidence type="ECO:0000313" key="12">
    <source>
        <dbReference type="Proteomes" id="UP000001364"/>
    </source>
</evidence>
<dbReference type="InterPro" id="IPR003838">
    <property type="entry name" value="ABC3_permease_C"/>
</dbReference>
<dbReference type="InterPro" id="IPR011925">
    <property type="entry name" value="LolCE_TM"/>
</dbReference>
<dbReference type="InterPro" id="IPR025857">
    <property type="entry name" value="MacB_PCD"/>
</dbReference>
<evidence type="ECO:0000256" key="6">
    <source>
        <dbReference type="ARBA" id="ARBA00022989"/>
    </source>
</evidence>
<feature type="transmembrane region" description="Helical" evidence="8">
    <location>
        <begin position="286"/>
        <end position="307"/>
    </location>
</feature>
<evidence type="ECO:0000256" key="3">
    <source>
        <dbReference type="ARBA" id="ARBA00022448"/>
    </source>
</evidence>
<proteinExistence type="inferred from homology"/>
<feature type="domain" description="ABC3 transporter permease C-terminal" evidence="9">
    <location>
        <begin position="286"/>
        <end position="419"/>
    </location>
</feature>
<gene>
    <name evidence="11" type="ordered locus">CCNA_02007</name>
</gene>
<sequence length="426" mass="45737">MPDARAAGPFSRWERSVARRYLFAKRKNGGVALISVISFSAVMLAVFALITVMSVMNGFRAELLGRILGFNGHLYAQSPLINGPDRDTIIRRIKAAPGVIQAAPMVEAQAMVIGPTQVTGAIVRGVTTSDLRHMSLISGNIKNGSMEGFGQGEYGGDIVLIGERMAQTLGVQPGDPITIISPSGPATAFGSSTREKNYIVGGVFSVGMSQFDEAFIYMPLEQAQLFFGRDTTVDYVEIKVEDPDKAKELKQAVEIASGPGALVNDWMDKNHSYFTALQVERKVMRLILFCIVAIATLNIISSLVMLVKNKGKDIAILRTMGASQGAVLRIFLMAGASIGVAGTLCGLALGVLFCAYITPIQNFVEWATGTSVFNADVYMLSHIPAKIDWREVGGIVLASAAMSILATLPPALRASRLDPVEALRYE</sequence>
<evidence type="ECO:0000256" key="4">
    <source>
        <dbReference type="ARBA" id="ARBA00022475"/>
    </source>
</evidence>
<dbReference type="NCBIfam" id="TIGR02212">
    <property type="entry name" value="lolCE"/>
    <property type="match status" value="1"/>
</dbReference>
<reference evidence="11 12" key="1">
    <citation type="journal article" date="2010" name="J. Bacteriol.">
        <title>The genetic basis of laboratory adaptation in Caulobacter crescentus.</title>
        <authorList>
            <person name="Marks M.E."/>
            <person name="Castro-Rojas C.M."/>
            <person name="Teiling C."/>
            <person name="Du L."/>
            <person name="Kapatral V."/>
            <person name="Walunas T.L."/>
            <person name="Crosson S."/>
        </authorList>
    </citation>
    <scope>NUCLEOTIDE SEQUENCE [LARGE SCALE GENOMIC DNA]</scope>
    <source>
        <strain evidence="12">NA1000 / CB15N</strain>
    </source>
</reference>
<dbReference type="EMBL" id="CP001340">
    <property type="protein sequence ID" value="ACL95472.1"/>
    <property type="molecule type" value="Genomic_DNA"/>
</dbReference>
<feature type="transmembrane region" description="Helical" evidence="8">
    <location>
        <begin position="327"/>
        <end position="357"/>
    </location>
</feature>
<comment type="subcellular location">
    <subcellularLocation>
        <location evidence="1">Cell membrane</location>
        <topology evidence="1">Multi-pass membrane protein</topology>
    </subcellularLocation>
</comment>
<keyword evidence="5 8" id="KW-0812">Transmembrane</keyword>
<protein>
    <submittedName>
        <fullName evidence="11">Lipoprotein releasing system transmembrane protein lolE</fullName>
    </submittedName>
</protein>
<keyword evidence="12" id="KW-1185">Reference proteome</keyword>
<evidence type="ECO:0000259" key="9">
    <source>
        <dbReference type="Pfam" id="PF02687"/>
    </source>
</evidence>
<keyword evidence="7 8" id="KW-0472">Membrane</keyword>
<feature type="domain" description="MacB-like periplasmic core" evidence="10">
    <location>
        <begin position="35"/>
        <end position="254"/>
    </location>
</feature>
<dbReference type="HOGENOM" id="CLU_000604_8_1_5"/>
<keyword evidence="6 8" id="KW-1133">Transmembrane helix</keyword>
<dbReference type="InterPro" id="IPR051447">
    <property type="entry name" value="Lipoprotein-release_system"/>
</dbReference>
<organism evidence="11 12">
    <name type="scientific">Caulobacter vibrioides (strain NA1000 / CB15N)</name>
    <name type="common">Caulobacter crescentus</name>
    <dbReference type="NCBI Taxonomy" id="565050"/>
    <lineage>
        <taxon>Bacteria</taxon>
        <taxon>Pseudomonadati</taxon>
        <taxon>Pseudomonadota</taxon>
        <taxon>Alphaproteobacteria</taxon>
        <taxon>Caulobacterales</taxon>
        <taxon>Caulobacteraceae</taxon>
        <taxon>Caulobacter</taxon>
    </lineage>
</organism>
<evidence type="ECO:0000256" key="5">
    <source>
        <dbReference type="ARBA" id="ARBA00022692"/>
    </source>
</evidence>
<dbReference type="GO" id="GO:0098797">
    <property type="term" value="C:plasma membrane protein complex"/>
    <property type="evidence" value="ECO:0007669"/>
    <property type="project" value="TreeGrafter"/>
</dbReference>
<feature type="transmembrane region" description="Helical" evidence="8">
    <location>
        <begin position="31"/>
        <end position="56"/>
    </location>
</feature>
<dbReference type="PhylomeDB" id="A0A0H3C9A2"/>
<evidence type="ECO:0000256" key="2">
    <source>
        <dbReference type="ARBA" id="ARBA00005236"/>
    </source>
</evidence>
<evidence type="ECO:0000256" key="1">
    <source>
        <dbReference type="ARBA" id="ARBA00004651"/>
    </source>
</evidence>
<dbReference type="Pfam" id="PF12704">
    <property type="entry name" value="MacB_PCD"/>
    <property type="match status" value="1"/>
</dbReference>
<dbReference type="GeneID" id="7333335"/>
<accession>A0A0H3C9A2</accession>
<evidence type="ECO:0000259" key="10">
    <source>
        <dbReference type="Pfam" id="PF12704"/>
    </source>
</evidence>
<dbReference type="SMR" id="A0A0H3C9A2"/>
<dbReference type="PANTHER" id="PTHR30489:SF0">
    <property type="entry name" value="LIPOPROTEIN-RELEASING SYSTEM TRANSMEMBRANE PROTEIN LOLE"/>
    <property type="match status" value="1"/>
</dbReference>
<dbReference type="GO" id="GO:0044874">
    <property type="term" value="P:lipoprotein localization to outer membrane"/>
    <property type="evidence" value="ECO:0007669"/>
    <property type="project" value="TreeGrafter"/>
</dbReference>
<dbReference type="RefSeq" id="WP_010919796.1">
    <property type="nucleotide sequence ID" value="NC_011916.1"/>
</dbReference>
<keyword evidence="4" id="KW-1003">Cell membrane</keyword>
<evidence type="ECO:0000313" key="11">
    <source>
        <dbReference type="EMBL" id="ACL95472.1"/>
    </source>
</evidence>
<dbReference type="PANTHER" id="PTHR30489">
    <property type="entry name" value="LIPOPROTEIN-RELEASING SYSTEM TRANSMEMBRANE PROTEIN LOLE"/>
    <property type="match status" value="1"/>
</dbReference>
<comment type="similarity">
    <text evidence="2">Belongs to the ABC-4 integral membrane protein family. LolC/E subfamily.</text>
</comment>
<keyword evidence="3" id="KW-0813">Transport</keyword>
<dbReference type="Pfam" id="PF02687">
    <property type="entry name" value="FtsX"/>
    <property type="match status" value="1"/>
</dbReference>
<dbReference type="KEGG" id="ccs:CCNA_02007"/>
<evidence type="ECO:0000256" key="8">
    <source>
        <dbReference type="SAM" id="Phobius"/>
    </source>
</evidence>
<dbReference type="Proteomes" id="UP000001364">
    <property type="component" value="Chromosome"/>
</dbReference>
<dbReference type="GO" id="GO:0042953">
    <property type="term" value="P:lipoprotein transport"/>
    <property type="evidence" value="ECO:0007669"/>
    <property type="project" value="InterPro"/>
</dbReference>
<evidence type="ECO:0000256" key="7">
    <source>
        <dbReference type="ARBA" id="ARBA00023136"/>
    </source>
</evidence>
<keyword evidence="11" id="KW-0449">Lipoprotein</keyword>
<dbReference type="OrthoDB" id="9808461at2"/>
<name>A0A0H3C9A2_CAUVN</name>
<dbReference type="PATRIC" id="fig|565050.3.peg.1966"/>
<dbReference type="AlphaFoldDB" id="A0A0H3C9A2"/>